<gene>
    <name evidence="5" type="ORF">B9G39_11980</name>
</gene>
<reference evidence="5 6" key="1">
    <citation type="submission" date="2017-04" db="EMBL/GenBank/DDBJ databases">
        <title>Draft genome sequence of Zooshikella ganghwensis VG4 isolated from Red Sea sediments.</title>
        <authorList>
            <person name="Rehman Z."/>
            <person name="Alam I."/>
            <person name="Kamau A."/>
            <person name="Bajic V."/>
            <person name="Leiknes T."/>
        </authorList>
    </citation>
    <scope>NUCLEOTIDE SEQUENCE [LARGE SCALE GENOMIC DNA]</scope>
    <source>
        <strain evidence="5 6">VG4</strain>
    </source>
</reference>
<sequence length="160" mass="17706">MLTKEKIVRIICLGNPLHGDDGIGFHIFNRLQHQYTWPPHIELIDGGTGGITLIPCFFHCHKVIMIDAVNNPSQAGQLTCYLNIDPHLFSETLVNNRAFEHGGNVTSLLELLTLSGAPTPCIDIVTIAGCNFNAYNHQLSEAVSHRLPTICAKLYKMICK</sequence>
<keyword evidence="2 5" id="KW-0645">Protease</keyword>
<dbReference type="InterPro" id="IPR023430">
    <property type="entry name" value="Pept_HybD-like_dom_sf"/>
</dbReference>
<dbReference type="CDD" id="cd00518">
    <property type="entry name" value="H2MP"/>
    <property type="match status" value="1"/>
</dbReference>
<keyword evidence="4" id="KW-0378">Hydrolase</keyword>
<evidence type="ECO:0000313" key="6">
    <source>
        <dbReference type="Proteomes" id="UP000257039"/>
    </source>
</evidence>
<proteinExistence type="inferred from homology"/>
<dbReference type="Gene3D" id="3.40.50.1450">
    <property type="entry name" value="HybD-like"/>
    <property type="match status" value="1"/>
</dbReference>
<dbReference type="RefSeq" id="WP_094787319.1">
    <property type="nucleotide sequence ID" value="NZ_NDXW01000001.1"/>
</dbReference>
<protein>
    <submittedName>
        <fullName evidence="5">Hydrogenase maturation protease</fullName>
    </submittedName>
</protein>
<dbReference type="PRINTS" id="PR00446">
    <property type="entry name" value="HYDRGNUPTAKE"/>
</dbReference>
<dbReference type="PANTHER" id="PTHR30302:SF1">
    <property type="entry name" value="HYDROGENASE 2 MATURATION PROTEASE"/>
    <property type="match status" value="1"/>
</dbReference>
<keyword evidence="6" id="KW-1185">Reference proteome</keyword>
<evidence type="ECO:0000256" key="2">
    <source>
        <dbReference type="ARBA" id="ARBA00022670"/>
    </source>
</evidence>
<evidence type="ECO:0000256" key="4">
    <source>
        <dbReference type="ARBA" id="ARBA00022801"/>
    </source>
</evidence>
<dbReference type="Proteomes" id="UP000257039">
    <property type="component" value="Unassembled WGS sequence"/>
</dbReference>
<accession>A0A4P9VN85</accession>
<evidence type="ECO:0000256" key="3">
    <source>
        <dbReference type="ARBA" id="ARBA00022750"/>
    </source>
</evidence>
<evidence type="ECO:0000256" key="1">
    <source>
        <dbReference type="ARBA" id="ARBA00006814"/>
    </source>
</evidence>
<dbReference type="GO" id="GO:0016485">
    <property type="term" value="P:protein processing"/>
    <property type="evidence" value="ECO:0007669"/>
    <property type="project" value="TreeGrafter"/>
</dbReference>
<dbReference type="EMBL" id="NDXW01000001">
    <property type="protein sequence ID" value="RDH44109.1"/>
    <property type="molecule type" value="Genomic_DNA"/>
</dbReference>
<dbReference type="NCBIfam" id="TIGR00072">
    <property type="entry name" value="hydrog_prot"/>
    <property type="match status" value="1"/>
</dbReference>
<name>A0A4P9VN85_9GAMM</name>
<evidence type="ECO:0000313" key="5">
    <source>
        <dbReference type="EMBL" id="RDH44109.1"/>
    </source>
</evidence>
<keyword evidence="3" id="KW-0064">Aspartyl protease</keyword>
<comment type="similarity">
    <text evidence="1">Belongs to the peptidase A31 family.</text>
</comment>
<dbReference type="InterPro" id="IPR000671">
    <property type="entry name" value="Peptidase_A31"/>
</dbReference>
<dbReference type="Pfam" id="PF01750">
    <property type="entry name" value="HycI"/>
    <property type="match status" value="1"/>
</dbReference>
<comment type="caution">
    <text evidence="5">The sequence shown here is derived from an EMBL/GenBank/DDBJ whole genome shotgun (WGS) entry which is preliminary data.</text>
</comment>
<dbReference type="GO" id="GO:0008047">
    <property type="term" value="F:enzyme activator activity"/>
    <property type="evidence" value="ECO:0007669"/>
    <property type="project" value="InterPro"/>
</dbReference>
<dbReference type="PANTHER" id="PTHR30302">
    <property type="entry name" value="HYDROGENASE 1 MATURATION PROTEASE"/>
    <property type="match status" value="1"/>
</dbReference>
<dbReference type="GO" id="GO:0004190">
    <property type="term" value="F:aspartic-type endopeptidase activity"/>
    <property type="evidence" value="ECO:0007669"/>
    <property type="project" value="UniProtKB-KW"/>
</dbReference>
<dbReference type="SUPFAM" id="SSF53163">
    <property type="entry name" value="HybD-like"/>
    <property type="match status" value="1"/>
</dbReference>
<dbReference type="AlphaFoldDB" id="A0A4P9VN85"/>
<organism evidence="5 6">
    <name type="scientific">Zooshikella ganghwensis</name>
    <dbReference type="NCBI Taxonomy" id="202772"/>
    <lineage>
        <taxon>Bacteria</taxon>
        <taxon>Pseudomonadati</taxon>
        <taxon>Pseudomonadota</taxon>
        <taxon>Gammaproteobacteria</taxon>
        <taxon>Oceanospirillales</taxon>
        <taxon>Zooshikellaceae</taxon>
        <taxon>Zooshikella</taxon>
    </lineage>
</organism>